<dbReference type="InterPro" id="IPR052367">
    <property type="entry name" value="Thiosulfate_ST/Rhodanese-like"/>
</dbReference>
<dbReference type="InterPro" id="IPR036873">
    <property type="entry name" value="Rhodanese-like_dom_sf"/>
</dbReference>
<dbReference type="SUPFAM" id="SSF52821">
    <property type="entry name" value="Rhodanese/Cell cycle control phosphatase"/>
    <property type="match status" value="1"/>
</dbReference>
<sequence>MPSFSSSNHLIRSMRSLLLPSQNIALTSWVSWPGLVAFHVAKGHHTDAKDRVSDLGSIADDNERNTKTQSFQVQPRSVPVHVAHELLQAGHQYLDVRTHDEFRAGHPSGAMNIPYMFKNGAGKSLEILSQ</sequence>
<dbReference type="PROSITE" id="PS50206">
    <property type="entry name" value="RHODANESE_3"/>
    <property type="match status" value="1"/>
</dbReference>
<accession>A0AAV1S6U1</accession>
<protein>
    <recommendedName>
        <fullName evidence="2">Rhodanese domain-containing protein</fullName>
    </recommendedName>
</protein>
<dbReference type="Proteomes" id="UP001314170">
    <property type="component" value="Unassembled WGS sequence"/>
</dbReference>
<gene>
    <name evidence="3" type="ORF">DCAF_LOCUS18762</name>
</gene>
<dbReference type="AlphaFoldDB" id="A0AAV1S6U1"/>
<dbReference type="CDD" id="cd00158">
    <property type="entry name" value="RHOD"/>
    <property type="match status" value="1"/>
</dbReference>
<evidence type="ECO:0000313" key="3">
    <source>
        <dbReference type="EMBL" id="CAK7346092.1"/>
    </source>
</evidence>
<keyword evidence="4" id="KW-1185">Reference proteome</keyword>
<feature type="domain" description="Rhodanese" evidence="2">
    <location>
        <begin position="87"/>
        <end position="116"/>
    </location>
</feature>
<dbReference type="PANTHER" id="PTHR45431">
    <property type="entry name" value="RHODANESE-LIKE DOMAIN-CONTAINING PROTEIN 15, CHLOROPLASTIC"/>
    <property type="match status" value="1"/>
</dbReference>
<dbReference type="Pfam" id="PF00581">
    <property type="entry name" value="Rhodanese"/>
    <property type="match status" value="1"/>
</dbReference>
<evidence type="ECO:0000259" key="2">
    <source>
        <dbReference type="PROSITE" id="PS50206"/>
    </source>
</evidence>
<reference evidence="3 4" key="1">
    <citation type="submission" date="2024-01" db="EMBL/GenBank/DDBJ databases">
        <authorList>
            <person name="Waweru B."/>
        </authorList>
    </citation>
    <scope>NUCLEOTIDE SEQUENCE [LARGE SCALE GENOMIC DNA]</scope>
</reference>
<dbReference type="InterPro" id="IPR001763">
    <property type="entry name" value="Rhodanese-like_dom"/>
</dbReference>
<organism evidence="3 4">
    <name type="scientific">Dovyalis caffra</name>
    <dbReference type="NCBI Taxonomy" id="77055"/>
    <lineage>
        <taxon>Eukaryota</taxon>
        <taxon>Viridiplantae</taxon>
        <taxon>Streptophyta</taxon>
        <taxon>Embryophyta</taxon>
        <taxon>Tracheophyta</taxon>
        <taxon>Spermatophyta</taxon>
        <taxon>Magnoliopsida</taxon>
        <taxon>eudicotyledons</taxon>
        <taxon>Gunneridae</taxon>
        <taxon>Pentapetalae</taxon>
        <taxon>rosids</taxon>
        <taxon>fabids</taxon>
        <taxon>Malpighiales</taxon>
        <taxon>Salicaceae</taxon>
        <taxon>Flacourtieae</taxon>
        <taxon>Dovyalis</taxon>
    </lineage>
</organism>
<dbReference type="PANTHER" id="PTHR45431:SF6">
    <property type="entry name" value="RHODANESE DOMAIN-CONTAINING PROTEIN"/>
    <property type="match status" value="1"/>
</dbReference>
<evidence type="ECO:0000313" key="4">
    <source>
        <dbReference type="Proteomes" id="UP001314170"/>
    </source>
</evidence>
<feature type="region of interest" description="Disordered" evidence="1">
    <location>
        <begin position="45"/>
        <end position="75"/>
    </location>
</feature>
<comment type="caution">
    <text evidence="3">The sequence shown here is derived from an EMBL/GenBank/DDBJ whole genome shotgun (WGS) entry which is preliminary data.</text>
</comment>
<proteinExistence type="predicted"/>
<name>A0AAV1S6U1_9ROSI</name>
<evidence type="ECO:0000256" key="1">
    <source>
        <dbReference type="SAM" id="MobiDB-lite"/>
    </source>
</evidence>
<dbReference type="EMBL" id="CAWUPB010001173">
    <property type="protein sequence ID" value="CAK7346092.1"/>
    <property type="molecule type" value="Genomic_DNA"/>
</dbReference>
<dbReference type="Gene3D" id="3.40.250.10">
    <property type="entry name" value="Rhodanese-like domain"/>
    <property type="match status" value="1"/>
</dbReference>